<dbReference type="EMBL" id="WHOC01000158">
    <property type="protein sequence ID" value="NOU90100.1"/>
    <property type="molecule type" value="Genomic_DNA"/>
</dbReference>
<protein>
    <submittedName>
        <fullName evidence="1">Uncharacterized protein</fullName>
    </submittedName>
</protein>
<keyword evidence="2" id="KW-1185">Reference proteome</keyword>
<evidence type="ECO:0000313" key="2">
    <source>
        <dbReference type="Proteomes" id="UP000658690"/>
    </source>
</evidence>
<evidence type="ECO:0000313" key="1">
    <source>
        <dbReference type="EMBL" id="NOU90100.1"/>
    </source>
</evidence>
<accession>A0ABX1Z9Q3</accession>
<name>A0ABX1Z9Q3_9BACL</name>
<dbReference type="InterPro" id="IPR024078">
    <property type="entry name" value="LmbE-like_dom_sf"/>
</dbReference>
<proteinExistence type="predicted"/>
<sequence>MLYPWKNRRYKERLPYVWKNQARANCRFLKALLTPQSFIRLGRLRHSEAIKAEASLGIPRSHLFFLSFPDGGTLQIAQSPTPEKVFRSRRTLLSLASYPFSFVRNAPYSKINLANDTHPDHNIKCFRTKGKKRRHFD</sequence>
<gene>
    <name evidence="1" type="ORF">GC102_30715</name>
</gene>
<organism evidence="1 2">
    <name type="scientific">Paenibacillus germinis</name>
    <dbReference type="NCBI Taxonomy" id="2654979"/>
    <lineage>
        <taxon>Bacteria</taxon>
        <taxon>Bacillati</taxon>
        <taxon>Bacillota</taxon>
        <taxon>Bacilli</taxon>
        <taxon>Bacillales</taxon>
        <taxon>Paenibacillaceae</taxon>
        <taxon>Paenibacillus</taxon>
    </lineage>
</organism>
<dbReference type="Proteomes" id="UP000658690">
    <property type="component" value="Unassembled WGS sequence"/>
</dbReference>
<comment type="caution">
    <text evidence="1">The sequence shown here is derived from an EMBL/GenBank/DDBJ whole genome shotgun (WGS) entry which is preliminary data.</text>
</comment>
<dbReference type="Gene3D" id="3.40.50.10320">
    <property type="entry name" value="LmbE-like"/>
    <property type="match status" value="1"/>
</dbReference>
<dbReference type="SUPFAM" id="SSF102588">
    <property type="entry name" value="LmbE-like"/>
    <property type="match status" value="1"/>
</dbReference>
<reference evidence="1 2" key="1">
    <citation type="submission" date="2019-10" db="EMBL/GenBank/DDBJ databases">
        <title>Description of Paenibacillus choica sp. nov.</title>
        <authorList>
            <person name="Carlier A."/>
            <person name="Qi S."/>
        </authorList>
    </citation>
    <scope>NUCLEOTIDE SEQUENCE [LARGE SCALE GENOMIC DNA]</scope>
    <source>
        <strain evidence="1 2">LMG 31460</strain>
    </source>
</reference>